<accession>A0A5C7FFK7</accession>
<dbReference type="KEGG" id="ahal:FTX54_011490"/>
<protein>
    <submittedName>
        <fullName evidence="2">General stress protein</fullName>
    </submittedName>
</protein>
<dbReference type="InterPro" id="IPR025889">
    <property type="entry name" value="GSP17M-like_dom"/>
</dbReference>
<evidence type="ECO:0000313" key="3">
    <source>
        <dbReference type="Proteomes" id="UP000321816"/>
    </source>
</evidence>
<organism evidence="2 3">
    <name type="scientific">Alkalicoccus halolimnae</name>
    <dbReference type="NCBI Taxonomy" id="1667239"/>
    <lineage>
        <taxon>Bacteria</taxon>
        <taxon>Bacillati</taxon>
        <taxon>Bacillota</taxon>
        <taxon>Bacilli</taxon>
        <taxon>Bacillales</taxon>
        <taxon>Bacillaceae</taxon>
        <taxon>Alkalicoccus</taxon>
    </lineage>
</organism>
<dbReference type="Proteomes" id="UP000321816">
    <property type="component" value="Chromosome"/>
</dbReference>
<feature type="domain" description="General stress protein 17M-like" evidence="1">
    <location>
        <begin position="5"/>
        <end position="116"/>
    </location>
</feature>
<sequence length="128" mass="14194">MAKRVIGAYEQESEIIEAVEQLEKQGYKPHEVLLLANESDKISWLRKETDNPVDSAGGHTMSDEGEGLSFWDKVKESFKGNISFHGKDLDNSGKSLVEYGLSSEQANTHEKEIQEGKVLVLVDADVDA</sequence>
<gene>
    <name evidence="2" type="ORF">FTX54_011490</name>
</gene>
<reference evidence="2 3" key="1">
    <citation type="submission" date="2024-01" db="EMBL/GenBank/DDBJ databases">
        <title>Complete Genome Sequence of Alkalicoccus halolimnae BZ-SZ-XJ29T, a Moderately Halophilic Bacterium Isolated from a Salt Lake.</title>
        <authorList>
            <person name="Zhao B."/>
        </authorList>
    </citation>
    <scope>NUCLEOTIDE SEQUENCE [LARGE SCALE GENOMIC DNA]</scope>
    <source>
        <strain evidence="2 3">BZ-SZ-XJ29</strain>
    </source>
</reference>
<dbReference type="EMBL" id="CP144914">
    <property type="protein sequence ID" value="WWD79043.1"/>
    <property type="molecule type" value="Genomic_DNA"/>
</dbReference>
<dbReference type="Pfam" id="PF11181">
    <property type="entry name" value="YflT"/>
    <property type="match status" value="1"/>
</dbReference>
<name>A0A5C7FFK7_9BACI</name>
<evidence type="ECO:0000313" key="2">
    <source>
        <dbReference type="EMBL" id="WWD79043.1"/>
    </source>
</evidence>
<proteinExistence type="predicted"/>
<dbReference type="RefSeq" id="WP_147805281.1">
    <property type="nucleotide sequence ID" value="NZ_CP144914.1"/>
</dbReference>
<keyword evidence="3" id="KW-1185">Reference proteome</keyword>
<dbReference type="OrthoDB" id="2678178at2"/>
<evidence type="ECO:0000259" key="1">
    <source>
        <dbReference type="Pfam" id="PF11181"/>
    </source>
</evidence>
<dbReference type="AlphaFoldDB" id="A0A5C7FFK7"/>